<feature type="region of interest" description="Disordered" evidence="1">
    <location>
        <begin position="291"/>
        <end position="340"/>
    </location>
</feature>
<dbReference type="AlphaFoldDB" id="A0A0L8ANR3"/>
<evidence type="ECO:0000313" key="2">
    <source>
        <dbReference type="EMBL" id="KOF04088.1"/>
    </source>
</evidence>
<dbReference type="PATRIC" id="fig|1566026.4.peg.2496"/>
<organism evidence="2 3">
    <name type="scientific">Roseivirga seohaensis subsp. aquiponti</name>
    <dbReference type="NCBI Taxonomy" id="1566026"/>
    <lineage>
        <taxon>Bacteria</taxon>
        <taxon>Pseudomonadati</taxon>
        <taxon>Bacteroidota</taxon>
        <taxon>Cytophagia</taxon>
        <taxon>Cytophagales</taxon>
        <taxon>Roseivirgaceae</taxon>
        <taxon>Roseivirga</taxon>
    </lineage>
</organism>
<dbReference type="InterPro" id="IPR022385">
    <property type="entry name" value="Rhs_assc_core"/>
</dbReference>
<comment type="caution">
    <text evidence="2">The sequence shown here is derived from an EMBL/GenBank/DDBJ whole genome shotgun (WGS) entry which is preliminary data.</text>
</comment>
<sequence length="362" mass="38722">MTSAASGAHEKLFFNTVNITQGGYLYVFVSNESNTNFEVYFDDLRITHTKGAILQEDHYYPFGLNISALSSTAPLTKPNKFKYNGMELNEEFDLDWYTPEFRSYDPQLGRFHQVDPVVKHHESLYAWNTNNPISFNDPLGSDSTQRANAVAQMQQHIDEGTTYTWNISAYTAPSGNAPGVAGNCSSTVSNCVVTAGEPNPSNVTPTGDTGSGVLNIEGNTTSVNNSEVEAGNIVTFRMDGNYPYHTGLVTGVSTNDEGNTVITFGHNSSGNGAQSDSFVLGSGESWDSNSPAFFKWDTTPDAQSNTSGGAPTATSQASSTSASRTSSSGRSVSSRISSTARNVRGQVASFLAEGRRRILGGG</sequence>
<keyword evidence="3" id="KW-1185">Reference proteome</keyword>
<dbReference type="NCBIfam" id="TIGR03696">
    <property type="entry name" value="Rhs_assc_core"/>
    <property type="match status" value="1"/>
</dbReference>
<name>A0A0L8ANR3_9BACT</name>
<evidence type="ECO:0000256" key="1">
    <source>
        <dbReference type="SAM" id="MobiDB-lite"/>
    </source>
</evidence>
<dbReference type="EMBL" id="JSVA01000004">
    <property type="protein sequence ID" value="KOF04088.1"/>
    <property type="molecule type" value="Genomic_DNA"/>
</dbReference>
<protein>
    <recommendedName>
        <fullName evidence="4">RHS repeat-associated core domain-containing protein</fullName>
    </recommendedName>
</protein>
<accession>A0A0L8ANR3</accession>
<reference evidence="3" key="1">
    <citation type="submission" date="2014-11" db="EMBL/GenBank/DDBJ databases">
        <title>Genome sequencing of Roseivirga sp. D-25.</title>
        <authorList>
            <person name="Selvaratnam C."/>
            <person name="Thevarajoo S."/>
            <person name="Goh K.M."/>
            <person name="Eee R."/>
            <person name="Chan K.-G."/>
            <person name="Chong C.S."/>
        </authorList>
    </citation>
    <scope>NUCLEOTIDE SEQUENCE [LARGE SCALE GENOMIC DNA]</scope>
    <source>
        <strain evidence="3">D-25</strain>
    </source>
</reference>
<dbReference type="Gene3D" id="2.180.10.10">
    <property type="entry name" value="RHS repeat-associated core"/>
    <property type="match status" value="1"/>
</dbReference>
<proteinExistence type="predicted"/>
<evidence type="ECO:0008006" key="4">
    <source>
        <dbReference type="Google" id="ProtNLM"/>
    </source>
</evidence>
<feature type="compositionally biased region" description="Low complexity" evidence="1">
    <location>
        <begin position="306"/>
        <end position="340"/>
    </location>
</feature>
<evidence type="ECO:0000313" key="3">
    <source>
        <dbReference type="Proteomes" id="UP000036908"/>
    </source>
</evidence>
<gene>
    <name evidence="2" type="ORF">OB69_03625</name>
</gene>
<dbReference type="OrthoDB" id="976756at2"/>
<dbReference type="Proteomes" id="UP000036908">
    <property type="component" value="Unassembled WGS sequence"/>
</dbReference>
<dbReference type="RefSeq" id="WP_053222320.1">
    <property type="nucleotide sequence ID" value="NZ_JSVA01000004.1"/>
</dbReference>